<reference evidence="1" key="2">
    <citation type="journal article" date="2007" name="Science">
        <title>Draft genome sequence of the sexually transmitted pathogen Trichomonas vaginalis.</title>
        <authorList>
            <person name="Carlton J.M."/>
            <person name="Hirt R.P."/>
            <person name="Silva J.C."/>
            <person name="Delcher A.L."/>
            <person name="Schatz M."/>
            <person name="Zhao Q."/>
            <person name="Wortman J.R."/>
            <person name="Bidwell S.L."/>
            <person name="Alsmark U.C.M."/>
            <person name="Besteiro S."/>
            <person name="Sicheritz-Ponten T."/>
            <person name="Noel C.J."/>
            <person name="Dacks J.B."/>
            <person name="Foster P.G."/>
            <person name="Simillion C."/>
            <person name="Van de Peer Y."/>
            <person name="Miranda-Saavedra D."/>
            <person name="Barton G.J."/>
            <person name="Westrop G.D."/>
            <person name="Mueller S."/>
            <person name="Dessi D."/>
            <person name="Fiori P.L."/>
            <person name="Ren Q."/>
            <person name="Paulsen I."/>
            <person name="Zhang H."/>
            <person name="Bastida-Corcuera F.D."/>
            <person name="Simoes-Barbosa A."/>
            <person name="Brown M.T."/>
            <person name="Hayes R.D."/>
            <person name="Mukherjee M."/>
            <person name="Okumura C.Y."/>
            <person name="Schneider R."/>
            <person name="Smith A.J."/>
            <person name="Vanacova S."/>
            <person name="Villalvazo M."/>
            <person name="Haas B.J."/>
            <person name="Pertea M."/>
            <person name="Feldblyum T.V."/>
            <person name="Utterback T.R."/>
            <person name="Shu C.L."/>
            <person name="Osoegawa K."/>
            <person name="de Jong P.J."/>
            <person name="Hrdy I."/>
            <person name="Horvathova L."/>
            <person name="Zubacova Z."/>
            <person name="Dolezal P."/>
            <person name="Malik S.B."/>
            <person name="Logsdon J.M. Jr."/>
            <person name="Henze K."/>
            <person name="Gupta A."/>
            <person name="Wang C.C."/>
            <person name="Dunne R.L."/>
            <person name="Upcroft J.A."/>
            <person name="Upcroft P."/>
            <person name="White O."/>
            <person name="Salzberg S.L."/>
            <person name="Tang P."/>
            <person name="Chiu C.-H."/>
            <person name="Lee Y.-S."/>
            <person name="Embley T.M."/>
            <person name="Coombs G.H."/>
            <person name="Mottram J.C."/>
            <person name="Tachezy J."/>
            <person name="Fraser-Liggett C.M."/>
            <person name="Johnson P.J."/>
        </authorList>
    </citation>
    <scope>NUCLEOTIDE SEQUENCE [LARGE SCALE GENOMIC DNA]</scope>
    <source>
        <strain evidence="1">G3</strain>
    </source>
</reference>
<dbReference type="VEuPathDB" id="TrichDB:TVAG_348470"/>
<dbReference type="KEGG" id="tva:4774547"/>
<keyword evidence="2" id="KW-1185">Reference proteome</keyword>
<dbReference type="InterPro" id="IPR053139">
    <property type="entry name" value="Surface_bspA-like"/>
</dbReference>
<dbReference type="InParanoid" id="A2DSY8"/>
<evidence type="ECO:0000313" key="2">
    <source>
        <dbReference type="Proteomes" id="UP000001542"/>
    </source>
</evidence>
<sequence length="641" mass="71964">MLSSFIFKSFLHKNVIFNNEVITSGTKMTLNDPADFENQDVLLNQMKSANVDTIRLEGSSIYDFPTFVGIKMVKTLECHLRCEIPDFYFYKNQNIRTVYLGENIISIGNSAFSYSTLEFINFSESTSIMEYAFANCTNLDISTIYKLDKGCFQHTNLKHITIQVGSSFYEADGGTGIPPFAFYECYNLETVTINVNIVSIGNSAFLDCFSLREVILPNGNEIRKVFSFAFENCPLESINLEQAMFLGNAAFRNTKLKKVVLNDAVLEDHVFAYCEDLREVVIVENLRTTTMRLGIFDIRPSQEFFMVCQSLETVDLGRQWSTCKGMFRNCFNLKEIKSSNSELVVGFESFFSCLSLTSITISIHTIEEGGFMFCKSLTTVDTTNIASIGIRAFYGCEKLTNISPHVLGDSYAFAYCTSLVSCTVQVSAGTGLLMNCTKLESVTLQGIQYIPDKMFFGCTSLKTVVFSDIIKTIGHYAFMDTKLEISNLDLSEATEIGNYSLKGAKIDQIKLGKDYVYFREDCDRRYVSVCPGVKTNNYSPLKGVSSVKEILIGAEKTEFEAADFQECNDLNIKLEEGSPFQIVDGMLVKDSEIFYYIPYQATRKTLTIPGPSSKKILSSTITKIHPYAFTTSKLEEVVINS</sequence>
<name>A2DSY8_TRIV3</name>
<dbReference type="PANTHER" id="PTHR45661:SF3">
    <property type="entry name" value="IG-LIKE DOMAIN-CONTAINING PROTEIN"/>
    <property type="match status" value="1"/>
</dbReference>
<dbReference type="InterPro" id="IPR032675">
    <property type="entry name" value="LRR_dom_sf"/>
</dbReference>
<dbReference type="SUPFAM" id="SSF52058">
    <property type="entry name" value="L domain-like"/>
    <property type="match status" value="1"/>
</dbReference>
<dbReference type="Proteomes" id="UP000001542">
    <property type="component" value="Unassembled WGS sequence"/>
</dbReference>
<accession>A2DSY8</accession>
<protein>
    <submittedName>
        <fullName evidence="1">Surface antigen BspA-like</fullName>
    </submittedName>
</protein>
<dbReference type="AlphaFoldDB" id="A2DSY8"/>
<proteinExistence type="predicted"/>
<dbReference type="Pfam" id="PF13306">
    <property type="entry name" value="LRR_5"/>
    <property type="match status" value="4"/>
</dbReference>
<dbReference type="VEuPathDB" id="TrichDB:TVAGG3_1041210"/>
<dbReference type="EMBL" id="DS113241">
    <property type="protein sequence ID" value="EAY16537.1"/>
    <property type="molecule type" value="Genomic_DNA"/>
</dbReference>
<dbReference type="PANTHER" id="PTHR45661">
    <property type="entry name" value="SURFACE ANTIGEN"/>
    <property type="match status" value="1"/>
</dbReference>
<reference evidence="1" key="1">
    <citation type="submission" date="2006-10" db="EMBL/GenBank/DDBJ databases">
        <authorList>
            <person name="Amadeo P."/>
            <person name="Zhao Q."/>
            <person name="Wortman J."/>
            <person name="Fraser-Liggett C."/>
            <person name="Carlton J."/>
        </authorList>
    </citation>
    <scope>NUCLEOTIDE SEQUENCE</scope>
    <source>
        <strain evidence="1">G3</strain>
    </source>
</reference>
<dbReference type="Gene3D" id="3.80.10.10">
    <property type="entry name" value="Ribonuclease Inhibitor"/>
    <property type="match status" value="3"/>
</dbReference>
<gene>
    <name evidence="1" type="ORF">TVAG_348470</name>
</gene>
<dbReference type="RefSeq" id="XP_001328760.1">
    <property type="nucleotide sequence ID" value="XM_001328725.1"/>
</dbReference>
<evidence type="ECO:0000313" key="1">
    <source>
        <dbReference type="EMBL" id="EAY16537.1"/>
    </source>
</evidence>
<dbReference type="InterPro" id="IPR026906">
    <property type="entry name" value="LRR_5"/>
</dbReference>
<organism evidence="1 2">
    <name type="scientific">Trichomonas vaginalis (strain ATCC PRA-98 / G3)</name>
    <dbReference type="NCBI Taxonomy" id="412133"/>
    <lineage>
        <taxon>Eukaryota</taxon>
        <taxon>Metamonada</taxon>
        <taxon>Parabasalia</taxon>
        <taxon>Trichomonadida</taxon>
        <taxon>Trichomonadidae</taxon>
        <taxon>Trichomonas</taxon>
    </lineage>
</organism>